<feature type="compositionally biased region" description="Acidic residues" evidence="1">
    <location>
        <begin position="64"/>
        <end position="74"/>
    </location>
</feature>
<dbReference type="Pfam" id="PF14240">
    <property type="entry name" value="YHYH"/>
    <property type="match status" value="1"/>
</dbReference>
<feature type="compositionally biased region" description="Acidic residues" evidence="1">
    <location>
        <begin position="30"/>
        <end position="56"/>
    </location>
</feature>
<keyword evidence="5" id="KW-1185">Reference proteome</keyword>
<evidence type="ECO:0000259" key="3">
    <source>
        <dbReference type="Pfam" id="PF14240"/>
    </source>
</evidence>
<evidence type="ECO:0000256" key="2">
    <source>
        <dbReference type="SAM" id="SignalP"/>
    </source>
</evidence>
<dbReference type="EMBL" id="SOAU01000001">
    <property type="protein sequence ID" value="TDT16563.1"/>
    <property type="molecule type" value="Genomic_DNA"/>
</dbReference>
<gene>
    <name evidence="4" type="ORF">BDK89_2154</name>
</gene>
<evidence type="ECO:0000256" key="1">
    <source>
        <dbReference type="SAM" id="MobiDB-lite"/>
    </source>
</evidence>
<feature type="region of interest" description="Disordered" evidence="1">
    <location>
        <begin position="27"/>
        <end position="81"/>
    </location>
</feature>
<dbReference type="InterPro" id="IPR025924">
    <property type="entry name" value="YHYH_dom"/>
</dbReference>
<sequence length="316" mass="32712">MTTLMTPRRRVALGAALAASLLLAACSSDDAADDTTESVSTDDLETETDPETDADDTPAGTDTTESETTDDTTATDDSAQSVDVVSGCTEIAALFTTDGSANADLPDPESSAVCDGDTVVVTSNGIPDYTYVETSPGPPAAQDLTYEIPAEPTVADETTDVPLLGALGVTLAGIPIYGPTEGTGGDVGSIDGILMDCGSHNGPTGFHLHLVGTSDTNDCDFTPDEIASGPQLLGYAFDGYPIYTGNDQYASSWQLTDESLFASDTWAAHTYVEGSGDLDECNGLTDADGNYAYYTTDSFPYVLGCFVGEVDIRGRA</sequence>
<name>A0A4R7I221_9ACTN</name>
<reference evidence="4 5" key="1">
    <citation type="submission" date="2019-03" db="EMBL/GenBank/DDBJ databases">
        <title>Sequencing the genomes of 1000 actinobacteria strains.</title>
        <authorList>
            <person name="Klenk H.-P."/>
        </authorList>
    </citation>
    <scope>NUCLEOTIDE SEQUENCE [LARGE SCALE GENOMIC DNA]</scope>
    <source>
        <strain evidence="4 5">DSM 18936</strain>
    </source>
</reference>
<accession>A0A4R7I221</accession>
<feature type="chain" id="PRO_5020182858" evidence="2">
    <location>
        <begin position="32"/>
        <end position="316"/>
    </location>
</feature>
<evidence type="ECO:0000313" key="5">
    <source>
        <dbReference type="Proteomes" id="UP000294558"/>
    </source>
</evidence>
<evidence type="ECO:0000313" key="4">
    <source>
        <dbReference type="EMBL" id="TDT16563.1"/>
    </source>
</evidence>
<comment type="caution">
    <text evidence="4">The sequence shown here is derived from an EMBL/GenBank/DDBJ whole genome shotgun (WGS) entry which is preliminary data.</text>
</comment>
<dbReference type="AlphaFoldDB" id="A0A4R7I221"/>
<feature type="signal peptide" evidence="2">
    <location>
        <begin position="1"/>
        <end position="31"/>
    </location>
</feature>
<dbReference type="RefSeq" id="WP_243839145.1">
    <property type="nucleotide sequence ID" value="NZ_SOAU01000001.1"/>
</dbReference>
<organism evidence="4 5">
    <name type="scientific">Ilumatobacter fluminis</name>
    <dbReference type="NCBI Taxonomy" id="467091"/>
    <lineage>
        <taxon>Bacteria</taxon>
        <taxon>Bacillati</taxon>
        <taxon>Actinomycetota</taxon>
        <taxon>Acidimicrobiia</taxon>
        <taxon>Acidimicrobiales</taxon>
        <taxon>Ilumatobacteraceae</taxon>
        <taxon>Ilumatobacter</taxon>
    </lineage>
</organism>
<dbReference type="Proteomes" id="UP000294558">
    <property type="component" value="Unassembled WGS sequence"/>
</dbReference>
<keyword evidence="2" id="KW-0732">Signal</keyword>
<feature type="domain" description="YHYH" evidence="3">
    <location>
        <begin position="145"/>
        <end position="308"/>
    </location>
</feature>
<proteinExistence type="predicted"/>
<protein>
    <submittedName>
        <fullName evidence="4">YHYH protein</fullName>
    </submittedName>
</protein>